<evidence type="ECO:0000313" key="2">
    <source>
        <dbReference type="Proteomes" id="UP000692954"/>
    </source>
</evidence>
<dbReference type="OrthoDB" id="10256309at2759"/>
<organism evidence="1 2">
    <name type="scientific">Paramecium sonneborni</name>
    <dbReference type="NCBI Taxonomy" id="65129"/>
    <lineage>
        <taxon>Eukaryota</taxon>
        <taxon>Sar</taxon>
        <taxon>Alveolata</taxon>
        <taxon>Ciliophora</taxon>
        <taxon>Intramacronucleata</taxon>
        <taxon>Oligohymenophorea</taxon>
        <taxon>Peniculida</taxon>
        <taxon>Parameciidae</taxon>
        <taxon>Paramecium</taxon>
    </lineage>
</organism>
<gene>
    <name evidence="1" type="ORF">PSON_ATCC_30995.1.T0840149</name>
</gene>
<keyword evidence="2" id="KW-1185">Reference proteome</keyword>
<reference evidence="1" key="1">
    <citation type="submission" date="2021-01" db="EMBL/GenBank/DDBJ databases">
        <authorList>
            <consortium name="Genoscope - CEA"/>
            <person name="William W."/>
        </authorList>
    </citation>
    <scope>NUCLEOTIDE SEQUENCE</scope>
</reference>
<protein>
    <submittedName>
        <fullName evidence="1">Uncharacterized protein</fullName>
    </submittedName>
</protein>
<dbReference type="AlphaFoldDB" id="A0A8S1PQT2"/>
<sequence length="95" mass="11414">MMGIVIQIFQEEFPDTYIDKTFFKNQLRIILTPAEGLLLNRINLEGYNAKFVILQRLEIEEEDQIKIEQFRPSFERKDFNIEEDKEDNKKAENDD</sequence>
<comment type="caution">
    <text evidence="1">The sequence shown here is derived from an EMBL/GenBank/DDBJ whole genome shotgun (WGS) entry which is preliminary data.</text>
</comment>
<evidence type="ECO:0000313" key="1">
    <source>
        <dbReference type="EMBL" id="CAD8105426.1"/>
    </source>
</evidence>
<proteinExistence type="predicted"/>
<dbReference type="EMBL" id="CAJJDN010000084">
    <property type="protein sequence ID" value="CAD8105426.1"/>
    <property type="molecule type" value="Genomic_DNA"/>
</dbReference>
<dbReference type="Proteomes" id="UP000692954">
    <property type="component" value="Unassembled WGS sequence"/>
</dbReference>
<name>A0A8S1PQT2_9CILI</name>
<accession>A0A8S1PQT2</accession>